<evidence type="ECO:0000256" key="11">
    <source>
        <dbReference type="ARBA" id="ARBA00034808"/>
    </source>
</evidence>
<evidence type="ECO:0000256" key="2">
    <source>
        <dbReference type="ARBA" id="ARBA00022741"/>
    </source>
</evidence>
<evidence type="ECO:0000313" key="17">
    <source>
        <dbReference type="EMBL" id="AJQ92463.1"/>
    </source>
</evidence>
<keyword evidence="4 14" id="KW-0378">Hydrolase</keyword>
<keyword evidence="7" id="KW-0238">DNA-binding</keyword>
<evidence type="ECO:0000256" key="10">
    <source>
        <dbReference type="ARBA" id="ARBA00034617"/>
    </source>
</evidence>
<gene>
    <name evidence="17" type="ORF">YC6258_00413</name>
</gene>
<dbReference type="FunFam" id="1.10.10.160:FF:000001">
    <property type="entry name" value="ATP-dependent DNA helicase"/>
    <property type="match status" value="1"/>
</dbReference>
<dbReference type="Gene3D" id="1.10.10.160">
    <property type="match status" value="1"/>
</dbReference>
<evidence type="ECO:0000256" key="5">
    <source>
        <dbReference type="ARBA" id="ARBA00022806"/>
    </source>
</evidence>
<dbReference type="FunFam" id="3.40.50.300:FF:001201">
    <property type="entry name" value="ATP-dependent DNA helicase UvrD2"/>
    <property type="match status" value="1"/>
</dbReference>
<dbReference type="PATRIC" id="fig|1445510.3.peg.400"/>
<dbReference type="HOGENOM" id="CLU_004585_5_5_6"/>
<evidence type="ECO:0000256" key="12">
    <source>
        <dbReference type="ARBA" id="ARBA00034923"/>
    </source>
</evidence>
<name>A0A0C5VGB7_9GAMM</name>
<evidence type="ECO:0000256" key="3">
    <source>
        <dbReference type="ARBA" id="ARBA00022763"/>
    </source>
</evidence>
<keyword evidence="18" id="KW-1185">Reference proteome</keyword>
<dbReference type="InterPro" id="IPR014016">
    <property type="entry name" value="UvrD-like_ATP-bd"/>
</dbReference>
<dbReference type="CDD" id="cd17932">
    <property type="entry name" value="DEXQc_UvrD"/>
    <property type="match status" value="1"/>
</dbReference>
<evidence type="ECO:0000256" key="8">
    <source>
        <dbReference type="ARBA" id="ARBA00023204"/>
    </source>
</evidence>
<dbReference type="InterPro" id="IPR000212">
    <property type="entry name" value="DNA_helicase_UvrD/REP"/>
</dbReference>
<dbReference type="NCBIfam" id="NF008743">
    <property type="entry name" value="PRK11773.1"/>
    <property type="match status" value="1"/>
</dbReference>
<dbReference type="KEGG" id="gsn:YC6258_00413"/>
<feature type="domain" description="UvrD-like helicase C-terminal" evidence="16">
    <location>
        <begin position="287"/>
        <end position="563"/>
    </location>
</feature>
<evidence type="ECO:0000256" key="6">
    <source>
        <dbReference type="ARBA" id="ARBA00022840"/>
    </source>
</evidence>
<dbReference type="Proteomes" id="UP000032266">
    <property type="component" value="Chromosome"/>
</dbReference>
<dbReference type="Pfam" id="PF00580">
    <property type="entry name" value="UvrD-helicase"/>
    <property type="match status" value="1"/>
</dbReference>
<dbReference type="InterPro" id="IPR013986">
    <property type="entry name" value="DExx_box_DNA_helicase_dom_sf"/>
</dbReference>
<dbReference type="PROSITE" id="PS51217">
    <property type="entry name" value="UVRD_HELICASE_CTER"/>
    <property type="match status" value="1"/>
</dbReference>
<evidence type="ECO:0000256" key="1">
    <source>
        <dbReference type="ARBA" id="ARBA00009922"/>
    </source>
</evidence>
<evidence type="ECO:0000256" key="7">
    <source>
        <dbReference type="ARBA" id="ARBA00023125"/>
    </source>
</evidence>
<dbReference type="Gene3D" id="3.40.50.300">
    <property type="entry name" value="P-loop containing nucleotide triphosphate hydrolases"/>
    <property type="match status" value="2"/>
</dbReference>
<dbReference type="SUPFAM" id="SSF52540">
    <property type="entry name" value="P-loop containing nucleoside triphosphate hydrolases"/>
    <property type="match status" value="1"/>
</dbReference>
<keyword evidence="2 14" id="KW-0547">Nucleotide-binding</keyword>
<dbReference type="GO" id="GO:0033202">
    <property type="term" value="C:DNA helicase complex"/>
    <property type="evidence" value="ECO:0007669"/>
    <property type="project" value="TreeGrafter"/>
</dbReference>
<dbReference type="Pfam" id="PF21196">
    <property type="entry name" value="PcrA_UvrD_tudor"/>
    <property type="match status" value="1"/>
</dbReference>
<evidence type="ECO:0000256" key="4">
    <source>
        <dbReference type="ARBA" id="ARBA00022801"/>
    </source>
</evidence>
<dbReference type="Pfam" id="PF13361">
    <property type="entry name" value="UvrD_C"/>
    <property type="match status" value="1"/>
</dbReference>
<evidence type="ECO:0000259" key="15">
    <source>
        <dbReference type="PROSITE" id="PS51198"/>
    </source>
</evidence>
<dbReference type="EMBL" id="CP007142">
    <property type="protein sequence ID" value="AJQ92463.1"/>
    <property type="molecule type" value="Genomic_DNA"/>
</dbReference>
<keyword evidence="3" id="KW-0227">DNA damage</keyword>
<dbReference type="PANTHER" id="PTHR11070">
    <property type="entry name" value="UVRD / RECB / PCRA DNA HELICASE FAMILY MEMBER"/>
    <property type="match status" value="1"/>
</dbReference>
<keyword evidence="9" id="KW-0413">Isomerase</keyword>
<dbReference type="AlphaFoldDB" id="A0A0C5VGB7"/>
<sequence length="722" mass="81499">MQILEQLVQLNSPQQQAVKSDRQHLLVLAGAGSGKTRVLTHRIAWLVETGLASPNGILAVTFTNKAAREMRQRVEELLPFNPRGMWIGTFHGLAHRLLKAHWKALKLPEGFQVLDSDDQLRLVKRVMTDIGINDETLQPKTAQWYINEQKDEGRRAAHVMESSDPFDTTLRKIYLAYEQACERSGVVDFGELLLRAHELWLNHPPILEHYQQRFRYVLVDEFQDINTIQYAWLRVLCGQQSHLTVVGDDDQSIYGWRGAKVENIQQFSKDYPDTEIIRLEQNYRSTATILKAANAVIDNNSGRLGKELWTTGEEGDPIDVYAAFNEIDEARYLAEQIEQLLEQGENALDMAILYRSNAQSRVLEEALIQARIPYRIYGGLRFYERQEVKNVLAYMRLIANRFDDAAMERIINVPTRAIGGKTVETLRAIAREQGCALWQAAGLAVHNKLLPGRASNAVQAFIELIDELNQETAEMELHELTQHVIDASGLKEHHQKEKGEKARARLENMQELVSATRNFNTEQEDVVSPLDAFLAEVSLDAGERQADDSKDSVSLMTLHSAKGLEFPYVFIAGMEESLFPHKMSMDEPTGLEEERRLCYVGITRAMRKLTLSYAESRRMFGNETFNRPSRFIREIPAPLLKEIRLKSTLGSGFSSGGSGFKEEVASGYGIQLGQRVMHPFFGEGIVLAASGNGANASVTVEFESEGTKELMLQYAKLSALES</sequence>
<keyword evidence="8" id="KW-0234">DNA repair</keyword>
<dbReference type="STRING" id="1445510.YC6258_00413"/>
<dbReference type="OrthoDB" id="9806690at2"/>
<protein>
    <recommendedName>
        <fullName evidence="11">DNA 3'-5' helicase</fullName>
        <ecNumber evidence="11">5.6.2.4</ecNumber>
    </recommendedName>
    <alternativeName>
        <fullName evidence="12">DNA 3'-5' helicase II</fullName>
    </alternativeName>
</protein>
<dbReference type="FunFam" id="1.10.486.10:FF:000003">
    <property type="entry name" value="ATP-dependent DNA helicase"/>
    <property type="match status" value="1"/>
</dbReference>
<dbReference type="RefSeq" id="WP_044615517.1">
    <property type="nucleotide sequence ID" value="NZ_CP007142.1"/>
</dbReference>
<comment type="similarity">
    <text evidence="1">Belongs to the helicase family. UvrD subfamily.</text>
</comment>
<reference evidence="17 18" key="1">
    <citation type="submission" date="2014-01" db="EMBL/GenBank/DDBJ databases">
        <title>Full genme sequencing of cellulolytic bacterium Gynuella sunshinyii YC6258T gen. nov., sp. nov.</title>
        <authorList>
            <person name="Khan H."/>
            <person name="Chung E.J."/>
            <person name="Chung Y.R."/>
        </authorList>
    </citation>
    <scope>NUCLEOTIDE SEQUENCE [LARGE SCALE GENOMIC DNA]</scope>
    <source>
        <strain evidence="17 18">YC6258</strain>
    </source>
</reference>
<organism evidence="17 18">
    <name type="scientific">Gynuella sunshinyii YC6258</name>
    <dbReference type="NCBI Taxonomy" id="1445510"/>
    <lineage>
        <taxon>Bacteria</taxon>
        <taxon>Pseudomonadati</taxon>
        <taxon>Pseudomonadota</taxon>
        <taxon>Gammaproteobacteria</taxon>
        <taxon>Oceanospirillales</taxon>
        <taxon>Saccharospirillaceae</taxon>
        <taxon>Gynuella</taxon>
    </lineage>
</organism>
<dbReference type="GO" id="GO:0003677">
    <property type="term" value="F:DNA binding"/>
    <property type="evidence" value="ECO:0007669"/>
    <property type="project" value="UniProtKB-KW"/>
</dbReference>
<evidence type="ECO:0000259" key="16">
    <source>
        <dbReference type="PROSITE" id="PS51217"/>
    </source>
</evidence>
<keyword evidence="6 14" id="KW-0067">ATP-binding</keyword>
<dbReference type="GO" id="GO:0009314">
    <property type="term" value="P:response to radiation"/>
    <property type="evidence" value="ECO:0007669"/>
    <property type="project" value="UniProtKB-ARBA"/>
</dbReference>
<dbReference type="EC" id="5.6.2.4" evidence="11"/>
<proteinExistence type="inferred from homology"/>
<dbReference type="GO" id="GO:0005829">
    <property type="term" value="C:cytosol"/>
    <property type="evidence" value="ECO:0007669"/>
    <property type="project" value="TreeGrafter"/>
</dbReference>
<dbReference type="CDD" id="cd18807">
    <property type="entry name" value="SF1_C_UvrD"/>
    <property type="match status" value="1"/>
</dbReference>
<dbReference type="GO" id="GO:0043138">
    <property type="term" value="F:3'-5' DNA helicase activity"/>
    <property type="evidence" value="ECO:0007669"/>
    <property type="project" value="UniProtKB-EC"/>
</dbReference>
<evidence type="ECO:0000313" key="18">
    <source>
        <dbReference type="Proteomes" id="UP000032266"/>
    </source>
</evidence>
<dbReference type="InterPro" id="IPR027417">
    <property type="entry name" value="P-loop_NTPase"/>
</dbReference>
<dbReference type="PROSITE" id="PS51198">
    <property type="entry name" value="UVRD_HELICASE_ATP_BIND"/>
    <property type="match status" value="1"/>
</dbReference>
<dbReference type="GO" id="GO:0005524">
    <property type="term" value="F:ATP binding"/>
    <property type="evidence" value="ECO:0007669"/>
    <property type="project" value="UniProtKB-UniRule"/>
</dbReference>
<feature type="binding site" evidence="14">
    <location>
        <begin position="29"/>
        <end position="36"/>
    </location>
    <ligand>
        <name>ATP</name>
        <dbReference type="ChEBI" id="CHEBI:30616"/>
    </ligand>
</feature>
<evidence type="ECO:0000256" key="14">
    <source>
        <dbReference type="PROSITE-ProRule" id="PRU00560"/>
    </source>
</evidence>
<comment type="catalytic activity">
    <reaction evidence="10">
        <text>Couples ATP hydrolysis with the unwinding of duplex DNA by translocating in the 3'-5' direction.</text>
        <dbReference type="EC" id="5.6.2.4"/>
    </reaction>
</comment>
<accession>A0A0C5VGB7</accession>
<evidence type="ECO:0000256" key="9">
    <source>
        <dbReference type="ARBA" id="ARBA00023235"/>
    </source>
</evidence>
<evidence type="ECO:0000256" key="13">
    <source>
        <dbReference type="ARBA" id="ARBA00048988"/>
    </source>
</evidence>
<dbReference type="Gene3D" id="1.10.486.10">
    <property type="entry name" value="PCRA, domain 4"/>
    <property type="match status" value="1"/>
</dbReference>
<comment type="catalytic activity">
    <reaction evidence="13">
        <text>ATP + H2O = ADP + phosphate + H(+)</text>
        <dbReference type="Rhea" id="RHEA:13065"/>
        <dbReference type="ChEBI" id="CHEBI:15377"/>
        <dbReference type="ChEBI" id="CHEBI:15378"/>
        <dbReference type="ChEBI" id="CHEBI:30616"/>
        <dbReference type="ChEBI" id="CHEBI:43474"/>
        <dbReference type="ChEBI" id="CHEBI:456216"/>
        <dbReference type="EC" id="5.6.2.4"/>
    </reaction>
</comment>
<dbReference type="GO" id="GO:0016887">
    <property type="term" value="F:ATP hydrolysis activity"/>
    <property type="evidence" value="ECO:0007669"/>
    <property type="project" value="RHEA"/>
</dbReference>
<dbReference type="GO" id="GO:0000725">
    <property type="term" value="P:recombinational repair"/>
    <property type="evidence" value="ECO:0007669"/>
    <property type="project" value="TreeGrafter"/>
</dbReference>
<dbReference type="InterPro" id="IPR014017">
    <property type="entry name" value="DNA_helicase_UvrD-like_C"/>
</dbReference>
<feature type="domain" description="UvrD-like helicase ATP-binding" evidence="15">
    <location>
        <begin position="8"/>
        <end position="286"/>
    </location>
</feature>
<dbReference type="PANTHER" id="PTHR11070:SF2">
    <property type="entry name" value="ATP-DEPENDENT DNA HELICASE SRS2"/>
    <property type="match status" value="1"/>
</dbReference>
<keyword evidence="5 14" id="KW-0347">Helicase</keyword>